<evidence type="ECO:0008006" key="3">
    <source>
        <dbReference type="Google" id="ProtNLM"/>
    </source>
</evidence>
<comment type="caution">
    <text evidence="1">The sequence shown here is derived from an EMBL/GenBank/DDBJ whole genome shotgun (WGS) entry which is preliminary data.</text>
</comment>
<reference evidence="1" key="1">
    <citation type="submission" date="2023-10" db="EMBL/GenBank/DDBJ databases">
        <title>Genome assembly of Pristionchus species.</title>
        <authorList>
            <person name="Yoshida K."/>
            <person name="Sommer R.J."/>
        </authorList>
    </citation>
    <scope>NUCLEOTIDE SEQUENCE</scope>
    <source>
        <strain evidence="1">RS5133</strain>
    </source>
</reference>
<dbReference type="Proteomes" id="UP001432322">
    <property type="component" value="Unassembled WGS sequence"/>
</dbReference>
<accession>A0AAV5VR13</accession>
<evidence type="ECO:0000313" key="2">
    <source>
        <dbReference type="Proteomes" id="UP001432322"/>
    </source>
</evidence>
<organism evidence="1 2">
    <name type="scientific">Pristionchus fissidentatus</name>
    <dbReference type="NCBI Taxonomy" id="1538716"/>
    <lineage>
        <taxon>Eukaryota</taxon>
        <taxon>Metazoa</taxon>
        <taxon>Ecdysozoa</taxon>
        <taxon>Nematoda</taxon>
        <taxon>Chromadorea</taxon>
        <taxon>Rhabditida</taxon>
        <taxon>Rhabditina</taxon>
        <taxon>Diplogasteromorpha</taxon>
        <taxon>Diplogasteroidea</taxon>
        <taxon>Neodiplogasteridae</taxon>
        <taxon>Pristionchus</taxon>
    </lineage>
</organism>
<feature type="non-terminal residue" evidence="1">
    <location>
        <position position="1"/>
    </location>
</feature>
<dbReference type="AlphaFoldDB" id="A0AAV5VR13"/>
<name>A0AAV5VR13_9BILA</name>
<keyword evidence="2" id="KW-1185">Reference proteome</keyword>
<gene>
    <name evidence="1" type="ORF">PFISCL1PPCAC_12070</name>
</gene>
<sequence length="60" mass="6241">TRRVAKRGRTPGTPLVLAGKDDAVSDGVSSTLGCAGRSLSPICTGDLLYAPIFLHSKQKT</sequence>
<protein>
    <recommendedName>
        <fullName evidence="3">Ribosomal protein</fullName>
    </recommendedName>
</protein>
<proteinExistence type="predicted"/>
<evidence type="ECO:0000313" key="1">
    <source>
        <dbReference type="EMBL" id="GMT20773.1"/>
    </source>
</evidence>
<dbReference type="EMBL" id="BTSY01000003">
    <property type="protein sequence ID" value="GMT20773.1"/>
    <property type="molecule type" value="Genomic_DNA"/>
</dbReference>